<dbReference type="SUPFAM" id="SSF46785">
    <property type="entry name" value="Winged helix' DNA-binding domain"/>
    <property type="match status" value="1"/>
</dbReference>
<feature type="domain" description="DEP" evidence="4">
    <location>
        <begin position="46"/>
        <end position="136"/>
    </location>
</feature>
<dbReference type="InterPro" id="IPR000591">
    <property type="entry name" value="DEP_dom"/>
</dbReference>
<dbReference type="Proteomes" id="UP000664991">
    <property type="component" value="Chromosome 15"/>
</dbReference>
<reference evidence="5 6" key="1">
    <citation type="submission" date="2020-12" db="EMBL/GenBank/DDBJ databases">
        <title>De novo assembly of Tibetan sheep genome.</title>
        <authorList>
            <person name="Li X."/>
        </authorList>
    </citation>
    <scope>NUCLEOTIDE SEQUENCE [LARGE SCALE GENOMIC DNA]</scope>
    <source>
        <tissue evidence="5">Heart</tissue>
    </source>
</reference>
<evidence type="ECO:0000313" key="5">
    <source>
        <dbReference type="EMBL" id="KAG5199956.1"/>
    </source>
</evidence>
<name>A0A835ZTD6_SHEEP</name>
<protein>
    <recommendedName>
        <fullName evidence="3">DEP domain-containing protein 7</fullName>
    </recommendedName>
</protein>
<dbReference type="CDD" id="cd04446">
    <property type="entry name" value="DEP_DEPDC4"/>
    <property type="match status" value="1"/>
</dbReference>
<dbReference type="FunFam" id="1.10.10.10:FF:000326">
    <property type="entry name" value="DEP domain-containing protein 7"/>
    <property type="match status" value="1"/>
</dbReference>
<dbReference type="PROSITE" id="PS50186">
    <property type="entry name" value="DEP"/>
    <property type="match status" value="1"/>
</dbReference>
<dbReference type="PANTHER" id="PTHR12832:SF15">
    <property type="entry name" value="T-COMPLEX PROTEIN 11-LIKE PROTEIN 1"/>
    <property type="match status" value="1"/>
</dbReference>
<dbReference type="InterPro" id="IPR008862">
    <property type="entry name" value="Tcp11"/>
</dbReference>
<dbReference type="CDD" id="cd04405">
    <property type="entry name" value="RhoGAP_BRCC3-like"/>
    <property type="match status" value="1"/>
</dbReference>
<dbReference type="SMART" id="SM00049">
    <property type="entry name" value="DEP"/>
    <property type="match status" value="1"/>
</dbReference>
<dbReference type="EMBL" id="JAEMGP010000015">
    <property type="protein sequence ID" value="KAG5199956.1"/>
    <property type="molecule type" value="Genomic_DNA"/>
</dbReference>
<dbReference type="GO" id="GO:0035556">
    <property type="term" value="P:intracellular signal transduction"/>
    <property type="evidence" value="ECO:0007669"/>
    <property type="project" value="InterPro"/>
</dbReference>
<dbReference type="AlphaFoldDB" id="A0A835ZTD6"/>
<dbReference type="InterPro" id="IPR036388">
    <property type="entry name" value="WH-like_DNA-bd_sf"/>
</dbReference>
<dbReference type="InterPro" id="IPR036390">
    <property type="entry name" value="WH_DNA-bd_sf"/>
</dbReference>
<evidence type="ECO:0000256" key="3">
    <source>
        <dbReference type="ARBA" id="ARBA00040225"/>
    </source>
</evidence>
<dbReference type="Gene3D" id="1.10.10.10">
    <property type="entry name" value="Winged helix-like DNA-binding domain superfamily/Winged helix DNA-binding domain"/>
    <property type="match status" value="1"/>
</dbReference>
<evidence type="ECO:0000313" key="6">
    <source>
        <dbReference type="Proteomes" id="UP000664991"/>
    </source>
</evidence>
<comment type="caution">
    <text evidence="5">The sequence shown here is derived from an EMBL/GenBank/DDBJ whole genome shotgun (WGS) entry which is preliminary data.</text>
</comment>
<sequence length="949" mass="107381">MATVREKAAALNLSAFQSPAQRPPGFSVAQKPFGATYVWSSIINTLQTQVEVKKRRHHLKRHNDCFVGSEAVDVIFSHLMQNKYFGDVDIPRAKVVRVCQALMDYKVFEAVPTKVFGKDKKPTFEDSSCSLYRFTTPPNQDSQLGKENKLCSPSRYADALFKSSDIRSASLEDLWENLSLKPADSPRVNISATLSPQVINEVWQEETIVRLLQLIDLPLLDTLLKRQEVIPKVTQPKRQPDLVNNRNYLDRGILKAYSDSQEDEWLSSAIDCLEYLPDQMVVDISRNFPEQPDRIDLVKELLFDAISKYYSSREPLLNHLSDVHNGIAELLVNGKTEIALEATQLFLKLLDSQNREEFRRLLYFMAVAAHPSEFKLQQESDNRMVVKRIFSKAIVHNKSLSKGKTDLLVLFLMDHQKDVFKIPGTLHKIVSVKLMDIQKGRDPNRDTGYIYCQRIDRGDYSDHTRKTTKDELLNLLKNIDEDSKLSAKEKKKLLASPPRFVTVEELLETAKGVTNMALAHEIVINGDFQIKPVELPEDSLEKRVKDIVHKAFWDCLSVQLSEVPPTYDRAIKLVGEIKETLLSFLLPGHTRLRIQITEVLDLDLIKQEAENGALDISKLAEFIIGMMGTLCAPVRDEEVKKLKDIKEIVPLFRAIFSVLDLMKVDMANFAVSSIRPHLMQQSVEYERKQFQEFLEKQPNSLDFVTQWLQEAADDLMSQKYKNALPAAGGAAGSGDGPRLDPVAVQNYAYLKLLKWDHLHRPFPETVLMDHSRFQEFQLQLEQLTVLGAVLLVTFSMAAPGIASRADFAEKLKMIVKILLTDMHLPSFHLEDALTAVGEKVCLEVSSCLSLCGLSPLTTDQEAVLKGQIQAVASPDNPIRRIVDSRILTFLDTYLASSHQKPSPIAPGGLGPIQKELEEVAVKFVRLVNYNKMVFSPYYDAILSKILARS</sequence>
<evidence type="ECO:0000256" key="1">
    <source>
        <dbReference type="ARBA" id="ARBA00010954"/>
    </source>
</evidence>
<dbReference type="Pfam" id="PF05794">
    <property type="entry name" value="Tcp11"/>
    <property type="match status" value="1"/>
</dbReference>
<evidence type="ECO:0000256" key="2">
    <source>
        <dbReference type="ARBA" id="ARBA00037970"/>
    </source>
</evidence>
<proteinExistence type="inferred from homology"/>
<organism evidence="5 6">
    <name type="scientific">Ovis aries</name>
    <name type="common">Sheep</name>
    <dbReference type="NCBI Taxonomy" id="9940"/>
    <lineage>
        <taxon>Eukaryota</taxon>
        <taxon>Metazoa</taxon>
        <taxon>Chordata</taxon>
        <taxon>Craniata</taxon>
        <taxon>Vertebrata</taxon>
        <taxon>Euteleostomi</taxon>
        <taxon>Mammalia</taxon>
        <taxon>Eutheria</taxon>
        <taxon>Laurasiatheria</taxon>
        <taxon>Artiodactyla</taxon>
        <taxon>Ruminantia</taxon>
        <taxon>Pecora</taxon>
        <taxon>Bovidae</taxon>
        <taxon>Caprinae</taxon>
        <taxon>Ovis</taxon>
    </lineage>
</organism>
<comment type="similarity">
    <text evidence="2">Belongs to the DEPDC7 family.</text>
</comment>
<evidence type="ECO:0000259" key="4">
    <source>
        <dbReference type="PROSITE" id="PS50186"/>
    </source>
</evidence>
<comment type="similarity">
    <text evidence="1">Belongs to the TCP11 family.</text>
</comment>
<dbReference type="Pfam" id="PF00610">
    <property type="entry name" value="DEP"/>
    <property type="match status" value="1"/>
</dbReference>
<dbReference type="PANTHER" id="PTHR12832">
    <property type="entry name" value="TESTIS-SPECIFIC PROTEIN PBS13 T-COMPLEX 11"/>
    <property type="match status" value="1"/>
</dbReference>
<accession>A0A835ZTD6</accession>
<gene>
    <name evidence="5" type="ORF">JEQ12_006435</name>
</gene>